<dbReference type="PANTHER" id="PTHR46246">
    <property type="entry name" value="GUANOSINE-3',5'-BIS(DIPHOSPHATE) 3'-PYROPHOSPHOHYDROLASE MESH1"/>
    <property type="match status" value="1"/>
</dbReference>
<dbReference type="GO" id="GO:0008893">
    <property type="term" value="F:guanosine-3',5'-bis(diphosphate) 3'-diphosphatase activity"/>
    <property type="evidence" value="ECO:0007669"/>
    <property type="project" value="TreeGrafter"/>
</dbReference>
<evidence type="ECO:0000313" key="3">
    <source>
        <dbReference type="Proteomes" id="UP000597444"/>
    </source>
</evidence>
<evidence type="ECO:0000259" key="1">
    <source>
        <dbReference type="SMART" id="SM00471"/>
    </source>
</evidence>
<comment type="caution">
    <text evidence="2">The sequence shown here is derived from an EMBL/GenBank/DDBJ whole genome shotgun (WGS) entry which is preliminary data.</text>
</comment>
<dbReference type="InterPro" id="IPR052194">
    <property type="entry name" value="MESH1"/>
</dbReference>
<dbReference type="AlphaFoldDB" id="A0A8J3IYA1"/>
<name>A0A8J3IYA1_9CHLR</name>
<proteinExistence type="predicted"/>
<dbReference type="Gene3D" id="1.10.3210.10">
    <property type="entry name" value="Hypothetical protein af1432"/>
    <property type="match status" value="1"/>
</dbReference>
<keyword evidence="3" id="KW-1185">Reference proteome</keyword>
<dbReference type="EMBL" id="BNJK01000003">
    <property type="protein sequence ID" value="GHP00709.1"/>
    <property type="molecule type" value="Genomic_DNA"/>
</dbReference>
<accession>A0A8J3IYA1</accession>
<dbReference type="InterPro" id="IPR003607">
    <property type="entry name" value="HD/PDEase_dom"/>
</dbReference>
<gene>
    <name evidence="2" type="ORF">KSF_107560</name>
</gene>
<evidence type="ECO:0000313" key="2">
    <source>
        <dbReference type="EMBL" id="GHP00709.1"/>
    </source>
</evidence>
<organism evidence="2 3">
    <name type="scientific">Reticulibacter mediterranei</name>
    <dbReference type="NCBI Taxonomy" id="2778369"/>
    <lineage>
        <taxon>Bacteria</taxon>
        <taxon>Bacillati</taxon>
        <taxon>Chloroflexota</taxon>
        <taxon>Ktedonobacteria</taxon>
        <taxon>Ktedonobacterales</taxon>
        <taxon>Reticulibacteraceae</taxon>
        <taxon>Reticulibacter</taxon>
    </lineage>
</organism>
<protein>
    <recommendedName>
        <fullName evidence="1">HD/PDEase domain-containing protein</fullName>
    </recommendedName>
</protein>
<dbReference type="PANTHER" id="PTHR46246:SF1">
    <property type="entry name" value="GUANOSINE-3',5'-BIS(DIPHOSPHATE) 3'-PYROPHOSPHOHYDROLASE MESH1"/>
    <property type="match status" value="1"/>
</dbReference>
<dbReference type="SMART" id="SM00471">
    <property type="entry name" value="HDc"/>
    <property type="match status" value="1"/>
</dbReference>
<dbReference type="Proteomes" id="UP000597444">
    <property type="component" value="Unassembled WGS sequence"/>
</dbReference>
<feature type="domain" description="HD/PDEase" evidence="1">
    <location>
        <begin position="17"/>
        <end position="129"/>
    </location>
</feature>
<reference evidence="2" key="1">
    <citation type="submission" date="2020-10" db="EMBL/GenBank/DDBJ databases">
        <title>Taxonomic study of unclassified bacteria belonging to the class Ktedonobacteria.</title>
        <authorList>
            <person name="Yabe S."/>
            <person name="Wang C.M."/>
            <person name="Zheng Y."/>
            <person name="Sakai Y."/>
            <person name="Cavaletti L."/>
            <person name="Monciardini P."/>
            <person name="Donadio S."/>
        </authorList>
    </citation>
    <scope>NUCLEOTIDE SEQUENCE</scope>
    <source>
        <strain evidence="2">ID150040</strain>
    </source>
</reference>
<dbReference type="Pfam" id="PF13328">
    <property type="entry name" value="HD_4"/>
    <property type="match status" value="1"/>
</dbReference>
<dbReference type="SUPFAM" id="SSF109604">
    <property type="entry name" value="HD-domain/PDEase-like"/>
    <property type="match status" value="1"/>
</dbReference>
<sequence length="196" mass="21919">MASQLHAGQLRKASIVPDIPYLSHLMEVAGMVMTCGFPETVVVAALFHDLIEDQGSETRDLIREHFGEEVLALVEACTEPGAEGAKKGPWVKRKEAYLERIGHDTLEVLGIIVPDKLQSAREQRRKVRLVGDEAWHELLKEVSDLPQKIALQKWFHTAFVQAVKDQLYIVPHAPQKVAVQALLQELEETVATLFPS</sequence>